<dbReference type="PANTHER" id="PTHR43065:SF47">
    <property type="match status" value="1"/>
</dbReference>
<dbReference type="SUPFAM" id="SSF158472">
    <property type="entry name" value="HAMP domain-like"/>
    <property type="match status" value="1"/>
</dbReference>
<dbReference type="PRINTS" id="PR00344">
    <property type="entry name" value="BCTRLSENSOR"/>
</dbReference>
<dbReference type="PANTHER" id="PTHR43065">
    <property type="entry name" value="SENSOR HISTIDINE KINASE"/>
    <property type="match status" value="1"/>
</dbReference>
<dbReference type="InterPro" id="IPR036890">
    <property type="entry name" value="HATPase_C_sf"/>
</dbReference>
<dbReference type="Gene3D" id="6.10.340.10">
    <property type="match status" value="1"/>
</dbReference>
<dbReference type="Pfam" id="PF17152">
    <property type="entry name" value="CHASE8"/>
    <property type="match status" value="1"/>
</dbReference>
<dbReference type="Pfam" id="PF02518">
    <property type="entry name" value="HATPase_c"/>
    <property type="match status" value="1"/>
</dbReference>
<keyword evidence="8" id="KW-0472">Membrane</keyword>
<protein>
    <recommendedName>
        <fullName evidence="3">histidine kinase</fullName>
        <ecNumber evidence="3">2.7.13.3</ecNumber>
    </recommendedName>
</protein>
<dbReference type="CDD" id="cd06225">
    <property type="entry name" value="HAMP"/>
    <property type="match status" value="1"/>
</dbReference>
<keyword evidence="5" id="KW-0808">Transferase</keyword>
<dbReference type="SMART" id="SM00304">
    <property type="entry name" value="HAMP"/>
    <property type="match status" value="1"/>
</dbReference>
<evidence type="ECO:0000259" key="9">
    <source>
        <dbReference type="PROSITE" id="PS50109"/>
    </source>
</evidence>
<dbReference type="RefSeq" id="WP_343860205.1">
    <property type="nucleotide sequence ID" value="NZ_BAAAFD010000006.1"/>
</dbReference>
<evidence type="ECO:0000256" key="6">
    <source>
        <dbReference type="ARBA" id="ARBA00022777"/>
    </source>
</evidence>
<evidence type="ECO:0000256" key="4">
    <source>
        <dbReference type="ARBA" id="ARBA00022553"/>
    </source>
</evidence>
<keyword evidence="4" id="KW-0597">Phosphoprotein</keyword>
<name>A0ABP3WWM6_9ALTE</name>
<dbReference type="EC" id="2.7.13.3" evidence="3"/>
<gene>
    <name evidence="11" type="ORF">GCM10009114_23630</name>
</gene>
<dbReference type="PROSITE" id="PS50885">
    <property type="entry name" value="HAMP"/>
    <property type="match status" value="1"/>
</dbReference>
<feature type="domain" description="HAMP" evidence="10">
    <location>
        <begin position="187"/>
        <end position="240"/>
    </location>
</feature>
<dbReference type="InterPro" id="IPR004358">
    <property type="entry name" value="Sig_transdc_His_kin-like_C"/>
</dbReference>
<dbReference type="CDD" id="cd00075">
    <property type="entry name" value="HATPase"/>
    <property type="match status" value="1"/>
</dbReference>
<keyword evidence="8" id="KW-0812">Transmembrane</keyword>
<keyword evidence="7" id="KW-0175">Coiled coil</keyword>
<accession>A0ABP3WWM6</accession>
<evidence type="ECO:0000256" key="8">
    <source>
        <dbReference type="SAM" id="Phobius"/>
    </source>
</evidence>
<evidence type="ECO:0000259" key="10">
    <source>
        <dbReference type="PROSITE" id="PS50885"/>
    </source>
</evidence>
<comment type="catalytic activity">
    <reaction evidence="1">
        <text>ATP + protein L-histidine = ADP + protein N-phospho-L-histidine.</text>
        <dbReference type="EC" id="2.7.13.3"/>
    </reaction>
</comment>
<dbReference type="EMBL" id="BAAAFD010000006">
    <property type="protein sequence ID" value="GAA0857517.1"/>
    <property type="molecule type" value="Genomic_DNA"/>
</dbReference>
<dbReference type="InterPro" id="IPR005467">
    <property type="entry name" value="His_kinase_dom"/>
</dbReference>
<sequence length="540" mass="60177">MINPLNKLKSFKTKLIVVITGVTFIVLLLATASLAIVLNNSFKIYLENSARSSLANLAYNLAPAVTFGDSDAVERLLSSFKTSPDVINASAYALNDNGELEFIANYSSDARFLPEQDVRQYQRAVYDDGHFQLTTPIQVDNQIIGYLYQYSVFSQLDEFQLQMFAVFSATMLVCLLLGLIISLYFQRILLAPLSHLVDATENISRQKDYSIRVEQQGSDEFSALSSSFNIMLDEIEAHNQKQLAIQEEIRELNLNLENKVSQRTNELEGANQYLQNAMDELEHSHNQLIEQEKMASLGALVAGIAHEINTPVGIGVTAMSHLSHLIKSLNEKFINKKITNSFMQEFLVSAEKGAEISLYNLTRAADIISSFKQIAVDQSSDELRTIYLHAYLHEVLLSLHPTLKKFKHEIIINCDENLQVHCRAGALVQIITNLVMNSIIHAFENIEQGKITISAKAIGKNIHLCYEDNGAGMSKEAINRLFEPFYTTKRGEGGSGLGAHLVYNLVIQALKGQITTSSKLGMGLKFNIIFPANTATKMLN</sequence>
<feature type="domain" description="Histidine kinase" evidence="9">
    <location>
        <begin position="303"/>
        <end position="534"/>
    </location>
</feature>
<keyword evidence="6" id="KW-0418">Kinase</keyword>
<comment type="caution">
    <text evidence="11">The sequence shown here is derived from an EMBL/GenBank/DDBJ whole genome shotgun (WGS) entry which is preliminary data.</text>
</comment>
<reference evidence="12" key="1">
    <citation type="journal article" date="2019" name="Int. J. Syst. Evol. Microbiol.">
        <title>The Global Catalogue of Microorganisms (GCM) 10K type strain sequencing project: providing services to taxonomists for standard genome sequencing and annotation.</title>
        <authorList>
            <consortium name="The Broad Institute Genomics Platform"/>
            <consortium name="The Broad Institute Genome Sequencing Center for Infectious Disease"/>
            <person name="Wu L."/>
            <person name="Ma J."/>
        </authorList>
    </citation>
    <scope>NUCLEOTIDE SEQUENCE [LARGE SCALE GENOMIC DNA]</scope>
    <source>
        <strain evidence="12">JCM 15896</strain>
    </source>
</reference>
<dbReference type="Gene3D" id="1.10.287.130">
    <property type="match status" value="1"/>
</dbReference>
<dbReference type="InterPro" id="IPR033417">
    <property type="entry name" value="CHASE8"/>
</dbReference>
<dbReference type="InterPro" id="IPR003660">
    <property type="entry name" value="HAMP_dom"/>
</dbReference>
<dbReference type="InterPro" id="IPR003594">
    <property type="entry name" value="HATPase_dom"/>
</dbReference>
<dbReference type="PROSITE" id="PS50109">
    <property type="entry name" value="HIS_KIN"/>
    <property type="match status" value="1"/>
</dbReference>
<feature type="transmembrane region" description="Helical" evidence="8">
    <location>
        <begin position="164"/>
        <end position="185"/>
    </location>
</feature>
<dbReference type="Proteomes" id="UP001500359">
    <property type="component" value="Unassembled WGS sequence"/>
</dbReference>
<organism evidence="11 12">
    <name type="scientific">Aliiglaciecola litoralis</name>
    <dbReference type="NCBI Taxonomy" id="582857"/>
    <lineage>
        <taxon>Bacteria</taxon>
        <taxon>Pseudomonadati</taxon>
        <taxon>Pseudomonadota</taxon>
        <taxon>Gammaproteobacteria</taxon>
        <taxon>Alteromonadales</taxon>
        <taxon>Alteromonadaceae</taxon>
        <taxon>Aliiglaciecola</taxon>
    </lineage>
</organism>
<evidence type="ECO:0000256" key="3">
    <source>
        <dbReference type="ARBA" id="ARBA00012438"/>
    </source>
</evidence>
<feature type="transmembrane region" description="Helical" evidence="8">
    <location>
        <begin position="15"/>
        <end position="38"/>
    </location>
</feature>
<dbReference type="Gene3D" id="3.30.565.10">
    <property type="entry name" value="Histidine kinase-like ATPase, C-terminal domain"/>
    <property type="match status" value="1"/>
</dbReference>
<feature type="coiled-coil region" evidence="7">
    <location>
        <begin position="235"/>
        <end position="294"/>
    </location>
</feature>
<evidence type="ECO:0000256" key="5">
    <source>
        <dbReference type="ARBA" id="ARBA00022679"/>
    </source>
</evidence>
<dbReference type="SMART" id="SM00387">
    <property type="entry name" value="HATPase_c"/>
    <property type="match status" value="1"/>
</dbReference>
<evidence type="ECO:0000313" key="11">
    <source>
        <dbReference type="EMBL" id="GAA0857517.1"/>
    </source>
</evidence>
<evidence type="ECO:0000313" key="12">
    <source>
        <dbReference type="Proteomes" id="UP001500359"/>
    </source>
</evidence>
<dbReference type="SUPFAM" id="SSF55874">
    <property type="entry name" value="ATPase domain of HSP90 chaperone/DNA topoisomerase II/histidine kinase"/>
    <property type="match status" value="1"/>
</dbReference>
<evidence type="ECO:0000256" key="1">
    <source>
        <dbReference type="ARBA" id="ARBA00000085"/>
    </source>
</evidence>
<evidence type="ECO:0000256" key="7">
    <source>
        <dbReference type="SAM" id="Coils"/>
    </source>
</evidence>
<comment type="subcellular location">
    <subcellularLocation>
        <location evidence="2">Membrane</location>
    </subcellularLocation>
</comment>
<evidence type="ECO:0000256" key="2">
    <source>
        <dbReference type="ARBA" id="ARBA00004370"/>
    </source>
</evidence>
<proteinExistence type="predicted"/>
<dbReference type="Pfam" id="PF00672">
    <property type="entry name" value="HAMP"/>
    <property type="match status" value="1"/>
</dbReference>
<keyword evidence="12" id="KW-1185">Reference proteome</keyword>
<keyword evidence="8" id="KW-1133">Transmembrane helix</keyword>